<keyword evidence="7 13" id="KW-0472">Membrane</keyword>
<keyword evidence="5" id="KW-0732">Signal</keyword>
<evidence type="ECO:0000256" key="12">
    <source>
        <dbReference type="ARBA" id="ARBA00025324"/>
    </source>
</evidence>
<gene>
    <name evidence="14" type="ORF">ACFSUN_06980</name>
</gene>
<sequence>MPLVELSVHWIILLDIVAWAVFHMGISFLTLSMPEKWFASDGWLYRIKKWEREGRLWQDFFRVKSWKGLIPDGSSVMGAGYNKKELPGRDTTSLIQFITESRRAELTHWLSILPAGFFFIWNPLGASYIMVIYALLFNLPIIIAQRYNRGRLEKLVVYRNKKAAR</sequence>
<evidence type="ECO:0000256" key="7">
    <source>
        <dbReference type="ARBA" id="ARBA00023136"/>
    </source>
</evidence>
<dbReference type="InterPro" id="IPR044021">
    <property type="entry name" value="CrtO"/>
</dbReference>
<evidence type="ECO:0000256" key="4">
    <source>
        <dbReference type="ARBA" id="ARBA00022692"/>
    </source>
</evidence>
<evidence type="ECO:0000256" key="2">
    <source>
        <dbReference type="ARBA" id="ARBA00022475"/>
    </source>
</evidence>
<evidence type="ECO:0000313" key="15">
    <source>
        <dbReference type="Proteomes" id="UP001597451"/>
    </source>
</evidence>
<name>A0ABW5PYV3_9BACI</name>
<proteinExistence type="inferred from homology"/>
<feature type="transmembrane region" description="Helical" evidence="13">
    <location>
        <begin position="6"/>
        <end position="31"/>
    </location>
</feature>
<keyword evidence="6 13" id="KW-1133">Transmembrane helix</keyword>
<evidence type="ECO:0000256" key="9">
    <source>
        <dbReference type="ARBA" id="ARBA00023588"/>
    </source>
</evidence>
<evidence type="ECO:0000256" key="6">
    <source>
        <dbReference type="ARBA" id="ARBA00022989"/>
    </source>
</evidence>
<keyword evidence="2" id="KW-1003">Cell membrane</keyword>
<evidence type="ECO:0000256" key="1">
    <source>
        <dbReference type="ARBA" id="ARBA00004162"/>
    </source>
</evidence>
<comment type="similarity">
    <text evidence="10">Belongs to the acyltransferase CrtO family.</text>
</comment>
<accession>A0ABW5PYV3</accession>
<evidence type="ECO:0000313" key="14">
    <source>
        <dbReference type="EMBL" id="MFD2628528.1"/>
    </source>
</evidence>
<dbReference type="GO" id="GO:0016746">
    <property type="term" value="F:acyltransferase activity"/>
    <property type="evidence" value="ECO:0007669"/>
    <property type="project" value="UniProtKB-KW"/>
</dbReference>
<protein>
    <recommendedName>
        <fullName evidence="11">Glycosyl-4,4'-diaponeurosporenoate acyltransferase</fullName>
    </recommendedName>
</protein>
<organism evidence="14 15">
    <name type="scientific">Oceanobacillus kapialis</name>
    <dbReference type="NCBI Taxonomy" id="481353"/>
    <lineage>
        <taxon>Bacteria</taxon>
        <taxon>Bacillati</taxon>
        <taxon>Bacillota</taxon>
        <taxon>Bacilli</taxon>
        <taxon>Bacillales</taxon>
        <taxon>Bacillaceae</taxon>
        <taxon>Oceanobacillus</taxon>
    </lineage>
</organism>
<evidence type="ECO:0000256" key="5">
    <source>
        <dbReference type="ARBA" id="ARBA00022729"/>
    </source>
</evidence>
<reference evidence="15" key="1">
    <citation type="journal article" date="2019" name="Int. J. Syst. Evol. Microbiol.">
        <title>The Global Catalogue of Microorganisms (GCM) 10K type strain sequencing project: providing services to taxonomists for standard genome sequencing and annotation.</title>
        <authorList>
            <consortium name="The Broad Institute Genomics Platform"/>
            <consortium name="The Broad Institute Genome Sequencing Center for Infectious Disease"/>
            <person name="Wu L."/>
            <person name="Ma J."/>
        </authorList>
    </citation>
    <scope>NUCLEOTIDE SEQUENCE [LARGE SCALE GENOMIC DNA]</scope>
    <source>
        <strain evidence="15">TISTR 1858</strain>
    </source>
</reference>
<dbReference type="EMBL" id="JBHUMX010000014">
    <property type="protein sequence ID" value="MFD2628528.1"/>
    <property type="molecule type" value="Genomic_DNA"/>
</dbReference>
<comment type="function">
    <text evidence="12">Catalyzes the acylation of glycosyl-4,4'-diaponeurosporenoate, i.e. the esterification of glucose at the C6'' position with the carboxyl group of the C(15) fatty acid 12-methyltetradecanoic acid, to yield staphyloxanthin. This is the last step in the biosynthesis of this orange pigment, present in most staphylococci strains.</text>
</comment>
<comment type="caution">
    <text evidence="14">The sequence shown here is derived from an EMBL/GenBank/DDBJ whole genome shotgun (WGS) entry which is preliminary data.</text>
</comment>
<dbReference type="Proteomes" id="UP001597451">
    <property type="component" value="Unassembled WGS sequence"/>
</dbReference>
<comment type="subcellular location">
    <subcellularLocation>
        <location evidence="1">Cell membrane</location>
        <topology evidence="1">Single-pass membrane protein</topology>
    </subcellularLocation>
</comment>
<keyword evidence="3" id="KW-0808">Transferase</keyword>
<evidence type="ECO:0000256" key="3">
    <source>
        <dbReference type="ARBA" id="ARBA00022679"/>
    </source>
</evidence>
<evidence type="ECO:0000256" key="10">
    <source>
        <dbReference type="ARBA" id="ARBA00023603"/>
    </source>
</evidence>
<dbReference type="RefSeq" id="WP_379561244.1">
    <property type="nucleotide sequence ID" value="NZ_JBHUMX010000014.1"/>
</dbReference>
<evidence type="ECO:0000256" key="11">
    <source>
        <dbReference type="ARBA" id="ARBA00023667"/>
    </source>
</evidence>
<evidence type="ECO:0000256" key="8">
    <source>
        <dbReference type="ARBA" id="ARBA00023315"/>
    </source>
</evidence>
<evidence type="ECO:0000256" key="13">
    <source>
        <dbReference type="SAM" id="Phobius"/>
    </source>
</evidence>
<keyword evidence="15" id="KW-1185">Reference proteome</keyword>
<dbReference type="Pfam" id="PF18927">
    <property type="entry name" value="CrtO"/>
    <property type="match status" value="1"/>
</dbReference>
<feature type="transmembrane region" description="Helical" evidence="13">
    <location>
        <begin position="127"/>
        <end position="144"/>
    </location>
</feature>
<keyword evidence="4 13" id="KW-0812">Transmembrane</keyword>
<comment type="pathway">
    <text evidence="9">Carotenoid biosynthesis; staphyloxanthin biosynthesis; staphyloxanthin from farnesyl diphosphate: step 5/5.</text>
</comment>
<keyword evidence="8 14" id="KW-0012">Acyltransferase</keyword>